<keyword evidence="4" id="KW-0269">Exonuclease</keyword>
<dbReference type="AlphaFoldDB" id="A0A9J6CUA0"/>
<dbReference type="GO" id="GO:0006281">
    <property type="term" value="P:DNA repair"/>
    <property type="evidence" value="ECO:0007669"/>
    <property type="project" value="UniProtKB-ARBA"/>
</dbReference>
<dbReference type="Proteomes" id="UP000821866">
    <property type="component" value="Unassembled WGS sequence"/>
</dbReference>
<keyword evidence="2" id="KW-0255">Endonuclease</keyword>
<dbReference type="EMBL" id="JABSTU010006855">
    <property type="protein sequence ID" value="KAH7931923.1"/>
    <property type="molecule type" value="Genomic_DNA"/>
</dbReference>
<dbReference type="GO" id="GO:0004519">
    <property type="term" value="F:endonuclease activity"/>
    <property type="evidence" value="ECO:0007669"/>
    <property type="project" value="UniProtKB-KW"/>
</dbReference>
<keyword evidence="6" id="KW-1185">Reference proteome</keyword>
<accession>A0A9J6CUA0</accession>
<sequence>MEIEKATRGQADNPTWHFERNMRLTASNFYAVCRRRVWTPCDTLVKTLLYKKNFTSAALEHAWKTTGTCRTSVIRARNGNCCATLRVICLPRVRILGGVARRINCERRYRGAKERLKPSRLRSNLASSPCRYSINNKGDKRHPCRSSRYIYIYIYICKELQHHDGLLVLALSSTTSGSSNLLYASVVLLLYFYEMV</sequence>
<dbReference type="SUPFAM" id="SSF52980">
    <property type="entry name" value="Restriction endonuclease-like"/>
    <property type="match status" value="1"/>
</dbReference>
<dbReference type="Gene3D" id="3.90.320.10">
    <property type="match status" value="1"/>
</dbReference>
<comment type="caution">
    <text evidence="5">The sequence shown here is derived from an EMBL/GenBank/DDBJ whole genome shotgun (WGS) entry which is preliminary data.</text>
</comment>
<gene>
    <name evidence="5" type="ORF">HPB51_029605</name>
</gene>
<dbReference type="InterPro" id="IPR011604">
    <property type="entry name" value="PDDEXK-like_dom_sf"/>
</dbReference>
<evidence type="ECO:0000256" key="3">
    <source>
        <dbReference type="ARBA" id="ARBA00022801"/>
    </source>
</evidence>
<keyword evidence="1" id="KW-0540">Nuclease</keyword>
<evidence type="ECO:0000313" key="6">
    <source>
        <dbReference type="Proteomes" id="UP000821866"/>
    </source>
</evidence>
<evidence type="ECO:0000256" key="4">
    <source>
        <dbReference type="ARBA" id="ARBA00022839"/>
    </source>
</evidence>
<dbReference type="GO" id="GO:0004527">
    <property type="term" value="F:exonuclease activity"/>
    <property type="evidence" value="ECO:0007669"/>
    <property type="project" value="UniProtKB-KW"/>
</dbReference>
<dbReference type="InterPro" id="IPR011335">
    <property type="entry name" value="Restrct_endonuc-II-like"/>
</dbReference>
<protein>
    <submittedName>
        <fullName evidence="5">Uncharacterized protein</fullName>
    </submittedName>
</protein>
<keyword evidence="3" id="KW-0378">Hydrolase</keyword>
<organism evidence="5 6">
    <name type="scientific">Rhipicephalus microplus</name>
    <name type="common">Cattle tick</name>
    <name type="synonym">Boophilus microplus</name>
    <dbReference type="NCBI Taxonomy" id="6941"/>
    <lineage>
        <taxon>Eukaryota</taxon>
        <taxon>Metazoa</taxon>
        <taxon>Ecdysozoa</taxon>
        <taxon>Arthropoda</taxon>
        <taxon>Chelicerata</taxon>
        <taxon>Arachnida</taxon>
        <taxon>Acari</taxon>
        <taxon>Parasitiformes</taxon>
        <taxon>Ixodida</taxon>
        <taxon>Ixodoidea</taxon>
        <taxon>Ixodidae</taxon>
        <taxon>Rhipicephalinae</taxon>
        <taxon>Rhipicephalus</taxon>
        <taxon>Boophilus</taxon>
    </lineage>
</organism>
<dbReference type="Pfam" id="PF01771">
    <property type="entry name" value="Viral_alk_exo"/>
    <property type="match status" value="1"/>
</dbReference>
<proteinExistence type="predicted"/>
<evidence type="ECO:0000256" key="2">
    <source>
        <dbReference type="ARBA" id="ARBA00022759"/>
    </source>
</evidence>
<evidence type="ECO:0000313" key="5">
    <source>
        <dbReference type="EMBL" id="KAH7931923.1"/>
    </source>
</evidence>
<name>A0A9J6CUA0_RHIMP</name>
<evidence type="ECO:0000256" key="1">
    <source>
        <dbReference type="ARBA" id="ARBA00022722"/>
    </source>
</evidence>
<reference evidence="5" key="2">
    <citation type="submission" date="2021-09" db="EMBL/GenBank/DDBJ databases">
        <authorList>
            <person name="Jia N."/>
            <person name="Wang J."/>
            <person name="Shi W."/>
            <person name="Du L."/>
            <person name="Sun Y."/>
            <person name="Zhan W."/>
            <person name="Jiang J."/>
            <person name="Wang Q."/>
            <person name="Zhang B."/>
            <person name="Ji P."/>
            <person name="Sakyi L.B."/>
            <person name="Cui X."/>
            <person name="Yuan T."/>
            <person name="Jiang B."/>
            <person name="Yang W."/>
            <person name="Lam T.T.-Y."/>
            <person name="Chang Q."/>
            <person name="Ding S."/>
            <person name="Wang X."/>
            <person name="Zhu J."/>
            <person name="Ruan X."/>
            <person name="Zhao L."/>
            <person name="Wei J."/>
            <person name="Que T."/>
            <person name="Du C."/>
            <person name="Cheng J."/>
            <person name="Dai P."/>
            <person name="Han X."/>
            <person name="Huang E."/>
            <person name="Gao Y."/>
            <person name="Liu J."/>
            <person name="Shao H."/>
            <person name="Ye R."/>
            <person name="Li L."/>
            <person name="Wei W."/>
            <person name="Wang X."/>
            <person name="Wang C."/>
            <person name="Huo Q."/>
            <person name="Li W."/>
            <person name="Guo W."/>
            <person name="Chen H."/>
            <person name="Chen S."/>
            <person name="Zhou L."/>
            <person name="Zhou L."/>
            <person name="Ni X."/>
            <person name="Tian J."/>
            <person name="Zhou Y."/>
            <person name="Sheng Y."/>
            <person name="Liu T."/>
            <person name="Pan Y."/>
            <person name="Xia L."/>
            <person name="Li J."/>
            <person name="Zhao F."/>
            <person name="Cao W."/>
        </authorList>
    </citation>
    <scope>NUCLEOTIDE SEQUENCE</scope>
    <source>
        <strain evidence="5">Rmic-2018</strain>
        <tissue evidence="5">Larvae</tissue>
    </source>
</reference>
<dbReference type="InterPro" id="IPR034720">
    <property type="entry name" value="Viral_alk_exo"/>
</dbReference>
<reference evidence="5" key="1">
    <citation type="journal article" date="2020" name="Cell">
        <title>Large-Scale Comparative Analyses of Tick Genomes Elucidate Their Genetic Diversity and Vector Capacities.</title>
        <authorList>
            <consortium name="Tick Genome and Microbiome Consortium (TIGMIC)"/>
            <person name="Jia N."/>
            <person name="Wang J."/>
            <person name="Shi W."/>
            <person name="Du L."/>
            <person name="Sun Y."/>
            <person name="Zhan W."/>
            <person name="Jiang J.F."/>
            <person name="Wang Q."/>
            <person name="Zhang B."/>
            <person name="Ji P."/>
            <person name="Bell-Sakyi L."/>
            <person name="Cui X.M."/>
            <person name="Yuan T.T."/>
            <person name="Jiang B.G."/>
            <person name="Yang W.F."/>
            <person name="Lam T.T."/>
            <person name="Chang Q.C."/>
            <person name="Ding S.J."/>
            <person name="Wang X.J."/>
            <person name="Zhu J.G."/>
            <person name="Ruan X.D."/>
            <person name="Zhao L."/>
            <person name="Wei J.T."/>
            <person name="Ye R.Z."/>
            <person name="Que T.C."/>
            <person name="Du C.H."/>
            <person name="Zhou Y.H."/>
            <person name="Cheng J.X."/>
            <person name="Dai P.F."/>
            <person name="Guo W.B."/>
            <person name="Han X.H."/>
            <person name="Huang E.J."/>
            <person name="Li L.F."/>
            <person name="Wei W."/>
            <person name="Gao Y.C."/>
            <person name="Liu J.Z."/>
            <person name="Shao H.Z."/>
            <person name="Wang X."/>
            <person name="Wang C.C."/>
            <person name="Yang T.C."/>
            <person name="Huo Q.B."/>
            <person name="Li W."/>
            <person name="Chen H.Y."/>
            <person name="Chen S.E."/>
            <person name="Zhou L.G."/>
            <person name="Ni X.B."/>
            <person name="Tian J.H."/>
            <person name="Sheng Y."/>
            <person name="Liu T."/>
            <person name="Pan Y.S."/>
            <person name="Xia L.Y."/>
            <person name="Li J."/>
            <person name="Zhao F."/>
            <person name="Cao W.C."/>
        </authorList>
    </citation>
    <scope>NUCLEOTIDE SEQUENCE</scope>
    <source>
        <strain evidence="5">Rmic-2018</strain>
    </source>
</reference>